<organism evidence="1 2">
    <name type="scientific">Coemansia helicoidea</name>
    <dbReference type="NCBI Taxonomy" id="1286919"/>
    <lineage>
        <taxon>Eukaryota</taxon>
        <taxon>Fungi</taxon>
        <taxon>Fungi incertae sedis</taxon>
        <taxon>Zoopagomycota</taxon>
        <taxon>Kickxellomycotina</taxon>
        <taxon>Kickxellomycetes</taxon>
        <taxon>Kickxellales</taxon>
        <taxon>Kickxellaceae</taxon>
        <taxon>Coemansia</taxon>
    </lineage>
</organism>
<reference evidence="1" key="1">
    <citation type="submission" date="2022-07" db="EMBL/GenBank/DDBJ databases">
        <title>Phylogenomic reconstructions and comparative analyses of Kickxellomycotina fungi.</title>
        <authorList>
            <person name="Reynolds N.K."/>
            <person name="Stajich J.E."/>
            <person name="Barry K."/>
            <person name="Grigoriev I.V."/>
            <person name="Crous P."/>
            <person name="Smith M.E."/>
        </authorList>
    </citation>
    <scope>NUCLEOTIDE SEQUENCE</scope>
    <source>
        <strain evidence="1">BCRC 34780</strain>
    </source>
</reference>
<evidence type="ECO:0000313" key="1">
    <source>
        <dbReference type="EMBL" id="KAJ2807340.1"/>
    </source>
</evidence>
<keyword evidence="2" id="KW-1185">Reference proteome</keyword>
<gene>
    <name evidence="1" type="ORF">H4R21_000516</name>
</gene>
<proteinExistence type="predicted"/>
<evidence type="ECO:0000313" key="2">
    <source>
        <dbReference type="Proteomes" id="UP001140087"/>
    </source>
</evidence>
<comment type="caution">
    <text evidence="1">The sequence shown here is derived from an EMBL/GenBank/DDBJ whole genome shotgun (WGS) entry which is preliminary data.</text>
</comment>
<protein>
    <submittedName>
        <fullName evidence="1">Uncharacterized protein</fullName>
    </submittedName>
</protein>
<dbReference type="Proteomes" id="UP001140087">
    <property type="component" value="Unassembled WGS sequence"/>
</dbReference>
<accession>A0ACC1LGL8</accession>
<dbReference type="EMBL" id="JANBUN010000065">
    <property type="protein sequence ID" value="KAJ2807340.1"/>
    <property type="molecule type" value="Genomic_DNA"/>
</dbReference>
<sequence>MFDMGHAMDDRSGDRQPSRTGPFGDVTLPLNDLYLLQKYLIMYEDAWAPGEPDGQQQQQQQQQGQAPGAHSPMARCLAALGPAPPLVQASNNHTTRIPLE</sequence>
<name>A0ACC1LGL8_9FUNG</name>